<evidence type="ECO:0008006" key="3">
    <source>
        <dbReference type="Google" id="ProtNLM"/>
    </source>
</evidence>
<dbReference type="Gene3D" id="3.40.50.300">
    <property type="entry name" value="P-loop containing nucleotide triphosphate hydrolases"/>
    <property type="match status" value="1"/>
</dbReference>
<comment type="caution">
    <text evidence="1">The sequence shown here is derived from an EMBL/GenBank/DDBJ whole genome shotgun (WGS) entry which is preliminary data.</text>
</comment>
<reference evidence="1 2" key="1">
    <citation type="submission" date="2021-03" db="EMBL/GenBank/DDBJ databases">
        <title>Sequencing the genomes of 1000 actinobacteria strains.</title>
        <authorList>
            <person name="Klenk H.-P."/>
        </authorList>
    </citation>
    <scope>NUCLEOTIDE SEQUENCE [LARGE SCALE GENOMIC DNA]</scope>
    <source>
        <strain evidence="1 2">DSM 15454</strain>
    </source>
</reference>
<gene>
    <name evidence="1" type="ORF">JOF46_004066</name>
</gene>
<evidence type="ECO:0000313" key="1">
    <source>
        <dbReference type="EMBL" id="MBP2376154.1"/>
    </source>
</evidence>
<name>A0ABS4WIW8_9MICC</name>
<keyword evidence="2" id="KW-1185">Reference proteome</keyword>
<protein>
    <recommendedName>
        <fullName evidence="3">DUF1611 domain-containing protein</fullName>
    </recommendedName>
</protein>
<dbReference type="Proteomes" id="UP000766570">
    <property type="component" value="Unassembled WGS sequence"/>
</dbReference>
<sequence>MALQSVVVSVLSEAELALARPAFTTRNVPASVMHTLISGRVRPRSGDLVMARVSRLGNHRRIELPDGRKAGLNVGDNIIVCYADRYAPDQYEAVVPTSLARTNLVASGGCAADAVSKSMDVRNPTVIAPLGLIGDEHGRPLNLRDFALPREQSGLLHPRTVAVVGTSMNSGKTTTISSLVYGLAQAGARPGATKVTGTGSGGDFWVMIDAGVHTMLDFTDAGVASTYKQPMNVIERIMTQLTSHLTMSGTGVNLIEVADGIYQQETSKLIRTATFAELVDGVIFAAGDAGGAYAGVQVLQGLGHNVLGISGKLTRSPLAVREAAAITGLPVLTRSELMDPKTALELLGIDESVLQDPLPVREAAWPEDLVAAPLLLNLDAERRERAERQRPREPVAVAKRSLPPPAAAARIRRRFHLRLGGMP</sequence>
<dbReference type="InterPro" id="IPR027417">
    <property type="entry name" value="P-loop_NTPase"/>
</dbReference>
<accession>A0ABS4WIW8</accession>
<dbReference type="EMBL" id="JAGIOE010000001">
    <property type="protein sequence ID" value="MBP2376154.1"/>
    <property type="molecule type" value="Genomic_DNA"/>
</dbReference>
<organism evidence="1 2">
    <name type="scientific">Paeniglutamicibacter psychrophenolicus</name>
    <dbReference type="NCBI Taxonomy" id="257454"/>
    <lineage>
        <taxon>Bacteria</taxon>
        <taxon>Bacillati</taxon>
        <taxon>Actinomycetota</taxon>
        <taxon>Actinomycetes</taxon>
        <taxon>Micrococcales</taxon>
        <taxon>Micrococcaceae</taxon>
        <taxon>Paeniglutamicibacter</taxon>
    </lineage>
</organism>
<proteinExistence type="predicted"/>
<dbReference type="RefSeq" id="WP_209910741.1">
    <property type="nucleotide sequence ID" value="NZ_BAAAMI010000029.1"/>
</dbReference>
<evidence type="ECO:0000313" key="2">
    <source>
        <dbReference type="Proteomes" id="UP000766570"/>
    </source>
</evidence>